<dbReference type="KEGG" id="haly:HYG82_04590"/>
<keyword evidence="1" id="KW-0472">Membrane</keyword>
<dbReference type="OrthoDB" id="189967at2157"/>
<keyword evidence="1" id="KW-0812">Transmembrane</keyword>
<sequence length="125" mass="13861">MTEYREPERISERILCPNCPADYPIPFSSRHITCRRCGTEFVAPEDARTTWTEKEIDGEWNDVADGTEARDQSVSLASVIVTQLPTIALSLNAVAVLLWVSGIVSFEIAVLTILLITSAIVTEQH</sequence>
<name>A0A7D5GGB5_9EURY</name>
<dbReference type="RefSeq" id="WP_179259915.1">
    <property type="nucleotide sequence ID" value="NZ_CP058601.1"/>
</dbReference>
<gene>
    <name evidence="2" type="ORF">HYG82_04590</name>
</gene>
<dbReference type="EMBL" id="CP058601">
    <property type="protein sequence ID" value="QLG48174.1"/>
    <property type="molecule type" value="Genomic_DNA"/>
</dbReference>
<organism evidence="2 3">
    <name type="scientific">Natrinema halophilum</name>
    <dbReference type="NCBI Taxonomy" id="1699371"/>
    <lineage>
        <taxon>Archaea</taxon>
        <taxon>Methanobacteriati</taxon>
        <taxon>Methanobacteriota</taxon>
        <taxon>Stenosarchaea group</taxon>
        <taxon>Halobacteria</taxon>
        <taxon>Halobacteriales</taxon>
        <taxon>Natrialbaceae</taxon>
        <taxon>Natrinema</taxon>
    </lineage>
</organism>
<proteinExistence type="predicted"/>
<evidence type="ECO:0000313" key="2">
    <source>
        <dbReference type="EMBL" id="QLG48174.1"/>
    </source>
</evidence>
<evidence type="ECO:0000313" key="3">
    <source>
        <dbReference type="Proteomes" id="UP000509241"/>
    </source>
</evidence>
<dbReference type="AlphaFoldDB" id="A0A7D5GGB5"/>
<dbReference type="Proteomes" id="UP000509241">
    <property type="component" value="Chromosome"/>
</dbReference>
<dbReference type="GeneID" id="56032543"/>
<keyword evidence="3" id="KW-1185">Reference proteome</keyword>
<keyword evidence="1" id="KW-1133">Transmembrane helix</keyword>
<protein>
    <submittedName>
        <fullName evidence="2">Uncharacterized protein</fullName>
    </submittedName>
</protein>
<feature type="transmembrane region" description="Helical" evidence="1">
    <location>
        <begin position="96"/>
        <end position="121"/>
    </location>
</feature>
<accession>A0A7D5GGB5</accession>
<evidence type="ECO:0000256" key="1">
    <source>
        <dbReference type="SAM" id="Phobius"/>
    </source>
</evidence>
<reference evidence="2 3" key="1">
    <citation type="submission" date="2020-07" db="EMBL/GenBank/DDBJ databases">
        <authorList>
            <person name="Cui H."/>
        </authorList>
    </citation>
    <scope>NUCLEOTIDE SEQUENCE [LARGE SCALE GENOMIC DNA]</scope>
    <source>
        <strain evidence="2 3">YPL8</strain>
    </source>
</reference>